<keyword evidence="2 4" id="KW-0503">Monooxygenase</keyword>
<comment type="caution">
    <text evidence="6">The sequence shown here is derived from an EMBL/GenBank/DDBJ whole genome shotgun (WGS) entry which is preliminary data.</text>
</comment>
<dbReference type="GO" id="GO:0005506">
    <property type="term" value="F:iron ion binding"/>
    <property type="evidence" value="ECO:0007669"/>
    <property type="project" value="InterPro"/>
</dbReference>
<keyword evidence="5" id="KW-1133">Transmembrane helix</keyword>
<keyword evidence="4" id="KW-0560">Oxidoreductase</keyword>
<keyword evidence="5" id="KW-0812">Transmembrane</keyword>
<dbReference type="EMBL" id="BTSY01000004">
    <property type="protein sequence ID" value="GMT25866.1"/>
    <property type="molecule type" value="Genomic_DNA"/>
</dbReference>
<evidence type="ECO:0000256" key="3">
    <source>
        <dbReference type="PIRSR" id="PIRSR602401-1"/>
    </source>
</evidence>
<dbReference type="InterPro" id="IPR002401">
    <property type="entry name" value="Cyt_P450_E_grp-I"/>
</dbReference>
<evidence type="ECO:0000313" key="7">
    <source>
        <dbReference type="Proteomes" id="UP001432322"/>
    </source>
</evidence>
<reference evidence="6" key="1">
    <citation type="submission" date="2023-10" db="EMBL/GenBank/DDBJ databases">
        <title>Genome assembly of Pristionchus species.</title>
        <authorList>
            <person name="Yoshida K."/>
            <person name="Sommer R.J."/>
        </authorList>
    </citation>
    <scope>NUCLEOTIDE SEQUENCE</scope>
    <source>
        <strain evidence="6">RS5133</strain>
    </source>
</reference>
<dbReference type="InterPro" id="IPR036396">
    <property type="entry name" value="Cyt_P450_sf"/>
</dbReference>
<dbReference type="PANTHER" id="PTHR24284">
    <property type="entry name" value="CYTOCHROME P450 FAMILY"/>
    <property type="match status" value="1"/>
</dbReference>
<keyword evidence="5" id="KW-0472">Membrane</keyword>
<dbReference type="PANTHER" id="PTHR24284:SF1">
    <property type="entry name" value="CYTOCHROME P450 FAMILY"/>
    <property type="match status" value="1"/>
</dbReference>
<evidence type="ECO:0000256" key="4">
    <source>
        <dbReference type="RuleBase" id="RU000461"/>
    </source>
</evidence>
<proteinExistence type="inferred from homology"/>
<evidence type="ECO:0000256" key="5">
    <source>
        <dbReference type="SAM" id="Phobius"/>
    </source>
</evidence>
<gene>
    <name evidence="6" type="ORF">PFISCL1PPCAC_17163</name>
</gene>
<sequence>NEVLFGFRYEYDKCDDLVGYVEGFGEMIKEIASDKLLMLAIAFPAIKYIPILNYYALGRHADRVKRNNQYIINNVARALETYDADTEPSNFVHAYNQRMPANPYLDKDNLIATCIDFFSAGQETTTTTLRWAMLFMADNQEVQDKLREEIHRVVGKDRLPALADKPKMLYTQATVLELQRRANILRMNVFRKTHADTELDGQPIPADTAIHADLHYVLWNDPLFVNPMEFRPERYIDEEAKGLRKDLVERTIPFSLGKRACAGEGLARVELFLGLAATVQHYRILPRPGQTINLNQQKQAFGLPYEQSLRLESVL</sequence>
<evidence type="ECO:0000256" key="2">
    <source>
        <dbReference type="ARBA" id="ARBA00023033"/>
    </source>
</evidence>
<keyword evidence="3 4" id="KW-0479">Metal-binding</keyword>
<dbReference type="GO" id="GO:0016705">
    <property type="term" value="F:oxidoreductase activity, acting on paired donors, with incorporation or reduction of molecular oxygen"/>
    <property type="evidence" value="ECO:0007669"/>
    <property type="project" value="InterPro"/>
</dbReference>
<dbReference type="InterPro" id="IPR017972">
    <property type="entry name" value="Cyt_P450_CS"/>
</dbReference>
<comment type="similarity">
    <text evidence="1 4">Belongs to the cytochrome P450 family.</text>
</comment>
<dbReference type="InterPro" id="IPR001128">
    <property type="entry name" value="Cyt_P450"/>
</dbReference>
<organism evidence="6 7">
    <name type="scientific">Pristionchus fissidentatus</name>
    <dbReference type="NCBI Taxonomy" id="1538716"/>
    <lineage>
        <taxon>Eukaryota</taxon>
        <taxon>Metazoa</taxon>
        <taxon>Ecdysozoa</taxon>
        <taxon>Nematoda</taxon>
        <taxon>Chromadorea</taxon>
        <taxon>Rhabditida</taxon>
        <taxon>Rhabditina</taxon>
        <taxon>Diplogasteromorpha</taxon>
        <taxon>Diplogasteroidea</taxon>
        <taxon>Neodiplogasteridae</taxon>
        <taxon>Pristionchus</taxon>
    </lineage>
</organism>
<dbReference type="GO" id="GO:0004497">
    <property type="term" value="F:monooxygenase activity"/>
    <property type="evidence" value="ECO:0007669"/>
    <property type="project" value="UniProtKB-KW"/>
</dbReference>
<comment type="cofactor">
    <cofactor evidence="3">
        <name>heme</name>
        <dbReference type="ChEBI" id="CHEBI:30413"/>
    </cofactor>
</comment>
<feature type="binding site" description="axial binding residue" evidence="3">
    <location>
        <position position="261"/>
    </location>
    <ligand>
        <name>heme</name>
        <dbReference type="ChEBI" id="CHEBI:30413"/>
    </ligand>
    <ligandPart>
        <name>Fe</name>
        <dbReference type="ChEBI" id="CHEBI:18248"/>
    </ligandPart>
</feature>
<dbReference type="GO" id="GO:0020037">
    <property type="term" value="F:heme binding"/>
    <property type="evidence" value="ECO:0007669"/>
    <property type="project" value="InterPro"/>
</dbReference>
<evidence type="ECO:0008006" key="8">
    <source>
        <dbReference type="Google" id="ProtNLM"/>
    </source>
</evidence>
<dbReference type="PRINTS" id="PR00463">
    <property type="entry name" value="EP450I"/>
</dbReference>
<dbReference type="Pfam" id="PF00067">
    <property type="entry name" value="p450"/>
    <property type="match status" value="1"/>
</dbReference>
<dbReference type="Proteomes" id="UP001432322">
    <property type="component" value="Unassembled WGS sequence"/>
</dbReference>
<keyword evidence="3 4" id="KW-0349">Heme</keyword>
<keyword evidence="3 4" id="KW-0408">Iron</keyword>
<feature type="transmembrane region" description="Helical" evidence="5">
    <location>
        <begin position="36"/>
        <end position="57"/>
    </location>
</feature>
<feature type="non-terminal residue" evidence="6">
    <location>
        <position position="1"/>
    </location>
</feature>
<evidence type="ECO:0000313" key="6">
    <source>
        <dbReference type="EMBL" id="GMT25866.1"/>
    </source>
</evidence>
<keyword evidence="7" id="KW-1185">Reference proteome</keyword>
<dbReference type="Gene3D" id="1.10.630.10">
    <property type="entry name" value="Cytochrome P450"/>
    <property type="match status" value="1"/>
</dbReference>
<accession>A0AAV5W506</accession>
<dbReference type="PROSITE" id="PS00086">
    <property type="entry name" value="CYTOCHROME_P450"/>
    <property type="match status" value="1"/>
</dbReference>
<dbReference type="SUPFAM" id="SSF48264">
    <property type="entry name" value="Cytochrome P450"/>
    <property type="match status" value="1"/>
</dbReference>
<dbReference type="PRINTS" id="PR00385">
    <property type="entry name" value="P450"/>
</dbReference>
<dbReference type="AlphaFoldDB" id="A0AAV5W506"/>
<name>A0AAV5W506_9BILA</name>
<evidence type="ECO:0000256" key="1">
    <source>
        <dbReference type="ARBA" id="ARBA00010617"/>
    </source>
</evidence>
<protein>
    <recommendedName>
        <fullName evidence="8">Cytochrome P450</fullName>
    </recommendedName>
</protein>